<accession>A0A8J7LCI0</accession>
<evidence type="ECO:0000313" key="2">
    <source>
        <dbReference type="Proteomes" id="UP000632766"/>
    </source>
</evidence>
<gene>
    <name evidence="1" type="ORF">I8748_32495</name>
</gene>
<dbReference type="EMBL" id="JAECZC010000102">
    <property type="protein sequence ID" value="MBH8566815.1"/>
    <property type="molecule type" value="Genomic_DNA"/>
</dbReference>
<dbReference type="Proteomes" id="UP000632766">
    <property type="component" value="Unassembled WGS sequence"/>
</dbReference>
<sequence length="84" mass="9598">MSNTINGDRNTESTGTSNDLYDLISVLYHALEGAATYEIYYQDAEEQGDIELSEFFHEIQQQECQRAERAKELLGHRLALTVRS</sequence>
<name>A0A8J7LCI0_9NOST</name>
<dbReference type="InterPro" id="IPR009078">
    <property type="entry name" value="Ferritin-like_SF"/>
</dbReference>
<evidence type="ECO:0000313" key="1">
    <source>
        <dbReference type="EMBL" id="MBH8566815.1"/>
    </source>
</evidence>
<reference evidence="1 2" key="1">
    <citation type="journal article" date="2021" name="Int. J. Syst. Evol. Microbiol.">
        <title>Amazonocrinis nigriterrae gen. nov., sp. nov., Atlanticothrix silvestris gen. nov., sp. nov. and Dendronalium phyllosphericum gen. nov., sp. nov., nostocacean cyanobacteria from Brazilian environments.</title>
        <authorList>
            <person name="Alvarenga D.O."/>
            <person name="Andreote A.P.D."/>
            <person name="Branco L.H.Z."/>
            <person name="Delbaje E."/>
            <person name="Cruz R.B."/>
            <person name="Varani A.M."/>
            <person name="Fiore M.F."/>
        </authorList>
    </citation>
    <scope>NUCLEOTIDE SEQUENCE [LARGE SCALE GENOMIC DNA]</scope>
    <source>
        <strain evidence="1 2">CENA67</strain>
    </source>
</reference>
<evidence type="ECO:0008006" key="3">
    <source>
        <dbReference type="Google" id="ProtNLM"/>
    </source>
</evidence>
<organism evidence="1 2">
    <name type="scientific">Amazonocrinis nigriterrae CENA67</name>
    <dbReference type="NCBI Taxonomy" id="2794033"/>
    <lineage>
        <taxon>Bacteria</taxon>
        <taxon>Bacillati</taxon>
        <taxon>Cyanobacteriota</taxon>
        <taxon>Cyanophyceae</taxon>
        <taxon>Nostocales</taxon>
        <taxon>Nostocaceae</taxon>
        <taxon>Amazonocrinis</taxon>
        <taxon>Amazonocrinis nigriterrae</taxon>
    </lineage>
</organism>
<protein>
    <recommendedName>
        <fullName evidence="3">Ferritin</fullName>
    </recommendedName>
</protein>
<dbReference type="AlphaFoldDB" id="A0A8J7LCI0"/>
<dbReference type="RefSeq" id="WP_198128544.1">
    <property type="nucleotide sequence ID" value="NZ_JAECZC010000102.1"/>
</dbReference>
<dbReference type="SUPFAM" id="SSF47240">
    <property type="entry name" value="Ferritin-like"/>
    <property type="match status" value="1"/>
</dbReference>
<comment type="caution">
    <text evidence="1">The sequence shown here is derived from an EMBL/GenBank/DDBJ whole genome shotgun (WGS) entry which is preliminary data.</text>
</comment>
<keyword evidence="2" id="KW-1185">Reference proteome</keyword>
<proteinExistence type="predicted"/>